<accession>A0A370H208</accession>
<evidence type="ECO:0000256" key="1">
    <source>
        <dbReference type="ARBA" id="ARBA00022679"/>
    </source>
</evidence>
<evidence type="ECO:0000259" key="4">
    <source>
        <dbReference type="Pfam" id="PF08545"/>
    </source>
</evidence>
<dbReference type="Proteomes" id="UP000255355">
    <property type="component" value="Unassembled WGS sequence"/>
</dbReference>
<evidence type="ECO:0000256" key="2">
    <source>
        <dbReference type="ARBA" id="ARBA00023315"/>
    </source>
</evidence>
<comment type="caution">
    <text evidence="5">The sequence shown here is derived from an EMBL/GenBank/DDBJ whole genome shotgun (WGS) entry which is preliminary data.</text>
</comment>
<feature type="domain" description="Beta-ketoacyl-[acyl-carrier-protein] synthase III C-terminal" evidence="3">
    <location>
        <begin position="259"/>
        <end position="348"/>
    </location>
</feature>
<protein>
    <submittedName>
        <fullName evidence="5">3-oxoacyl-[acyl-carrier-protein] synthase-3</fullName>
    </submittedName>
</protein>
<dbReference type="GO" id="GO:0006633">
    <property type="term" value="P:fatty acid biosynthetic process"/>
    <property type="evidence" value="ECO:0007669"/>
    <property type="project" value="InterPro"/>
</dbReference>
<dbReference type="GO" id="GO:0004315">
    <property type="term" value="F:3-oxoacyl-[acyl-carrier-protein] synthase activity"/>
    <property type="evidence" value="ECO:0007669"/>
    <property type="project" value="InterPro"/>
</dbReference>
<dbReference type="AlphaFoldDB" id="A0A370H208"/>
<dbReference type="InterPro" id="IPR016039">
    <property type="entry name" value="Thiolase-like"/>
</dbReference>
<dbReference type="Pfam" id="PF08545">
    <property type="entry name" value="ACP_syn_III"/>
    <property type="match status" value="1"/>
</dbReference>
<reference evidence="5 6" key="1">
    <citation type="submission" date="2018-07" db="EMBL/GenBank/DDBJ databases">
        <title>Genomic Encyclopedia of Type Strains, Phase IV (KMG-IV): sequencing the most valuable type-strain genomes for metagenomic binning, comparative biology and taxonomic classification.</title>
        <authorList>
            <person name="Goeker M."/>
        </authorList>
    </citation>
    <scope>NUCLEOTIDE SEQUENCE [LARGE SCALE GENOMIC DNA]</scope>
    <source>
        <strain evidence="5 6">DSM 44952</strain>
    </source>
</reference>
<dbReference type="RefSeq" id="WP_084520023.1">
    <property type="nucleotide sequence ID" value="NZ_QQAZ01000006.1"/>
</dbReference>
<dbReference type="NCBIfam" id="NF006829">
    <property type="entry name" value="PRK09352.1"/>
    <property type="match status" value="1"/>
</dbReference>
<dbReference type="Pfam" id="PF08541">
    <property type="entry name" value="ACP_syn_III_C"/>
    <property type="match status" value="1"/>
</dbReference>
<name>A0A370H208_9NOCA</name>
<dbReference type="SUPFAM" id="SSF53901">
    <property type="entry name" value="Thiolase-like"/>
    <property type="match status" value="1"/>
</dbReference>
<feature type="domain" description="Beta-ketoacyl-[acyl-carrier-protein] synthase III N-terminal" evidence="4">
    <location>
        <begin position="130"/>
        <end position="205"/>
    </location>
</feature>
<dbReference type="Gene3D" id="3.40.47.10">
    <property type="match status" value="1"/>
</dbReference>
<proteinExistence type="predicted"/>
<dbReference type="EMBL" id="QQAZ01000006">
    <property type="protein sequence ID" value="RDI49993.1"/>
    <property type="molecule type" value="Genomic_DNA"/>
</dbReference>
<keyword evidence="6" id="KW-1185">Reference proteome</keyword>
<evidence type="ECO:0000313" key="5">
    <source>
        <dbReference type="EMBL" id="RDI49993.1"/>
    </source>
</evidence>
<evidence type="ECO:0000313" key="6">
    <source>
        <dbReference type="Proteomes" id="UP000255355"/>
    </source>
</evidence>
<dbReference type="CDD" id="cd00830">
    <property type="entry name" value="KAS_III"/>
    <property type="match status" value="1"/>
</dbReference>
<keyword evidence="2" id="KW-0012">Acyltransferase</keyword>
<keyword evidence="1" id="KW-0808">Transferase</keyword>
<organism evidence="5 6">
    <name type="scientific">Nocardia mexicana</name>
    <dbReference type="NCBI Taxonomy" id="279262"/>
    <lineage>
        <taxon>Bacteria</taxon>
        <taxon>Bacillati</taxon>
        <taxon>Actinomycetota</taxon>
        <taxon>Actinomycetes</taxon>
        <taxon>Mycobacteriales</taxon>
        <taxon>Nocardiaceae</taxon>
        <taxon>Nocardia</taxon>
    </lineage>
</organism>
<dbReference type="PANTHER" id="PTHR34069">
    <property type="entry name" value="3-OXOACYL-[ACYL-CARRIER-PROTEIN] SYNTHASE 3"/>
    <property type="match status" value="1"/>
</dbReference>
<dbReference type="InterPro" id="IPR013751">
    <property type="entry name" value="ACP_syn_III_N"/>
</dbReference>
<dbReference type="InterPro" id="IPR013747">
    <property type="entry name" value="ACP_syn_III_C"/>
</dbReference>
<evidence type="ECO:0000259" key="3">
    <source>
        <dbReference type="Pfam" id="PF08541"/>
    </source>
</evidence>
<sequence>MADPAPHEECGGVHAVRPNRSRESAAVAVLGTGSYLPDRVVTNTEAGVHAGVGDAWIVRKTAIRHRRWAHPEQATSDLATAAARRALDSAGIDAAELSVIVVATSTPDRPQPPTAAYVQHRLGARYAGAFDTNAVCSGFVFALAAAESMLARSGGYGLVIGADIYSRILDPGDRKTVILFGDGAGAVVLGPATGGRGVSGSALHTFGELGDLICVPAGGSREPGAPAAWDSGRHYFTMNGRAVREFVVRNLPRLVKQFLHDSAVGPSDIAHLVPHQANGVLLDDLIAELDLPEAVVHRTLVDYGNTGAASIPITLDVAARRGALNPGELVLLAGFGGGMSVGLSLLRW</sequence>
<dbReference type="PANTHER" id="PTHR34069:SF2">
    <property type="entry name" value="BETA-KETOACYL-[ACYL-CARRIER-PROTEIN] SYNTHASE III"/>
    <property type="match status" value="1"/>
</dbReference>
<dbReference type="GO" id="GO:0044550">
    <property type="term" value="P:secondary metabolite biosynthetic process"/>
    <property type="evidence" value="ECO:0007669"/>
    <property type="project" value="TreeGrafter"/>
</dbReference>
<dbReference type="STRING" id="1210089.GCA_001613165_05246"/>
<dbReference type="OrthoDB" id="9815506at2"/>
<gene>
    <name evidence="5" type="ORF">DFR68_106431</name>
</gene>